<proteinExistence type="predicted"/>
<dbReference type="GO" id="GO:0016491">
    <property type="term" value="F:oxidoreductase activity"/>
    <property type="evidence" value="ECO:0007669"/>
    <property type="project" value="UniProtKB-KW"/>
</dbReference>
<dbReference type="AlphaFoldDB" id="A0A090D9C2"/>
<dbReference type="InterPro" id="IPR036188">
    <property type="entry name" value="FAD/NAD-bd_sf"/>
</dbReference>
<dbReference type="Gene3D" id="3.30.9.10">
    <property type="entry name" value="D-Amino Acid Oxidase, subunit A, domain 2"/>
    <property type="match status" value="1"/>
</dbReference>
<dbReference type="SUPFAM" id="SSF51905">
    <property type="entry name" value="FAD/NAD(P)-binding domain"/>
    <property type="match status" value="1"/>
</dbReference>
<name>A0A090D9C2_MESPL</name>
<gene>
    <name evidence="3" type="ORF">MPL3356_100014</name>
</gene>
<protein>
    <submittedName>
        <fullName evidence="3">Putative Oxidoreductase</fullName>
    </submittedName>
</protein>
<keyword evidence="1" id="KW-0560">Oxidoreductase</keyword>
<keyword evidence="4" id="KW-1185">Reference proteome</keyword>
<evidence type="ECO:0000256" key="1">
    <source>
        <dbReference type="ARBA" id="ARBA00023002"/>
    </source>
</evidence>
<evidence type="ECO:0000313" key="4">
    <source>
        <dbReference type="Proteomes" id="UP000045285"/>
    </source>
</evidence>
<evidence type="ECO:0000259" key="2">
    <source>
        <dbReference type="Pfam" id="PF01266"/>
    </source>
</evidence>
<sequence length="437" mass="47765">MMPVVRLVPKYTDSNGWWETLPQAPSPRVLSGQIRVQTAIIGGGICGVATANRLAELRPSDEFCLIEAERIGNGASGRNAGFMLNLHSHGTPKKLDILRRNIKLWEAGLASLRRKVEEWQIPCDWSNDGRFYGAAGPDGEKHIDEIAETLDQLGHDYTWFDQKAMRERIGTGFYSRGLHAPGNALVNPAALMRGLARNLPRNIDVYENTPVLGFERESGAFRIRTAHGTVLAERIVLAAGAFLRQFGIGVGKFVPMGTYASLTAPLNERALAHLGTGQEFGLLGASAYGATIRLTRDKRLFVRNLFNFVPGAPLGAARVAEIAKLHRKAMAARWPALAEEPFEHSWGGVMAFTLGNGTIFGEYQPGLFAILTHDISPMTRGEAAGGLLAEYMEKLDSDLLSVQLSIPAPQRLPPRPFLDVGVALKSAYLHYVAGREF</sequence>
<dbReference type="PANTHER" id="PTHR13847">
    <property type="entry name" value="SARCOSINE DEHYDROGENASE-RELATED"/>
    <property type="match status" value="1"/>
</dbReference>
<dbReference type="InterPro" id="IPR006076">
    <property type="entry name" value="FAD-dep_OxRdtase"/>
</dbReference>
<accession>A0A090D9C2</accession>
<reference evidence="4" key="1">
    <citation type="submission" date="2014-08" db="EMBL/GenBank/DDBJ databases">
        <authorList>
            <person name="Moulin L."/>
        </authorList>
    </citation>
    <scope>NUCLEOTIDE SEQUENCE [LARGE SCALE GENOMIC DNA]</scope>
</reference>
<feature type="domain" description="FAD dependent oxidoreductase" evidence="2">
    <location>
        <begin position="39"/>
        <end position="390"/>
    </location>
</feature>
<dbReference type="Pfam" id="PF01266">
    <property type="entry name" value="DAO"/>
    <property type="match status" value="1"/>
</dbReference>
<evidence type="ECO:0000313" key="3">
    <source>
        <dbReference type="EMBL" id="CDX11460.1"/>
    </source>
</evidence>
<dbReference type="EMBL" id="CCMZ01000002">
    <property type="protein sequence ID" value="CDX11460.1"/>
    <property type="molecule type" value="Genomic_DNA"/>
</dbReference>
<dbReference type="PANTHER" id="PTHR13847:SF281">
    <property type="entry name" value="FAD DEPENDENT OXIDOREDUCTASE DOMAIN-CONTAINING PROTEIN"/>
    <property type="match status" value="1"/>
</dbReference>
<dbReference type="Proteomes" id="UP000045285">
    <property type="component" value="Unassembled WGS sequence"/>
</dbReference>
<organism evidence="3 4">
    <name type="scientific">Mesorhizobium plurifarium</name>
    <dbReference type="NCBI Taxonomy" id="69974"/>
    <lineage>
        <taxon>Bacteria</taxon>
        <taxon>Pseudomonadati</taxon>
        <taxon>Pseudomonadota</taxon>
        <taxon>Alphaproteobacteria</taxon>
        <taxon>Hyphomicrobiales</taxon>
        <taxon>Phyllobacteriaceae</taxon>
        <taxon>Mesorhizobium</taxon>
    </lineage>
</organism>
<dbReference type="GO" id="GO:0005737">
    <property type="term" value="C:cytoplasm"/>
    <property type="evidence" value="ECO:0007669"/>
    <property type="project" value="TreeGrafter"/>
</dbReference>
<dbReference type="Gene3D" id="3.50.50.60">
    <property type="entry name" value="FAD/NAD(P)-binding domain"/>
    <property type="match status" value="1"/>
</dbReference>